<dbReference type="Gene3D" id="3.40.50.1820">
    <property type="entry name" value="alpha/beta hydrolase"/>
    <property type="match status" value="2"/>
</dbReference>
<reference evidence="12" key="2">
    <citation type="submission" date="2021-09" db="EMBL/GenBank/DDBJ databases">
        <authorList>
            <person name="Jia N."/>
            <person name="Wang J."/>
            <person name="Shi W."/>
            <person name="Du L."/>
            <person name="Sun Y."/>
            <person name="Zhan W."/>
            <person name="Jiang J."/>
            <person name="Wang Q."/>
            <person name="Zhang B."/>
            <person name="Ji P."/>
            <person name="Sakyi L.B."/>
            <person name="Cui X."/>
            <person name="Yuan T."/>
            <person name="Jiang B."/>
            <person name="Yang W."/>
            <person name="Lam T.T.-Y."/>
            <person name="Chang Q."/>
            <person name="Ding S."/>
            <person name="Wang X."/>
            <person name="Zhu J."/>
            <person name="Ruan X."/>
            <person name="Zhao L."/>
            <person name="Wei J."/>
            <person name="Que T."/>
            <person name="Du C."/>
            <person name="Cheng J."/>
            <person name="Dai P."/>
            <person name="Han X."/>
            <person name="Huang E."/>
            <person name="Gao Y."/>
            <person name="Liu J."/>
            <person name="Shao H."/>
            <person name="Ye R."/>
            <person name="Li L."/>
            <person name="Wei W."/>
            <person name="Wang X."/>
            <person name="Wang C."/>
            <person name="Huo Q."/>
            <person name="Li W."/>
            <person name="Guo W."/>
            <person name="Chen H."/>
            <person name="Chen S."/>
            <person name="Zhou L."/>
            <person name="Zhou L."/>
            <person name="Ni X."/>
            <person name="Tian J."/>
            <person name="Zhou Y."/>
            <person name="Sheng Y."/>
            <person name="Liu T."/>
            <person name="Pan Y."/>
            <person name="Xia L."/>
            <person name="Li J."/>
            <person name="Zhao F."/>
            <person name="Cao W."/>
        </authorList>
    </citation>
    <scope>NUCLEOTIDE SEQUENCE</scope>
    <source>
        <strain evidence="12">Rmic-2018</strain>
        <tissue evidence="12">Larvae</tissue>
    </source>
</reference>
<evidence type="ECO:0000256" key="6">
    <source>
        <dbReference type="ARBA" id="ARBA00023157"/>
    </source>
</evidence>
<sequence length="1022" mass="112900">MNIWREVAVSLVALVISAAAWSDVIVTIPQGQIRGRSSTILGHAIQMFIGVPYANPPVGHMRFRKPEPKEPWSGVYDATYPKTSCSQPRLPNMFPIPVPVSEDCLYLNVWTPSTTDGGKRPVFVRLFGGIYILGSAYQDMYNATVLSAINDLVVVNFDYRPSIFGFLDTGTPEGPGNLGLWDQRMVLQWVRSNIAAFGGDPETVTLSGVSSGSMMAHAHVLSPLSSGLFKRIFLVSGTMCTDTTSDSVTESIVKGNQVGRIVGCADSFQDLTTHTERVLDCLREVEAWSLVVATVATMLPKFLFFMPTFKSEYLPLLTSDASAAGAFAPVDALVSVVSNEGTFPFTYQTDYRLLDPDLKDVSAGYFRAMSEELINMWEKDKVVPLGVGYLDRVPPDDKLAMREAACDFFGKQNAYCPSRFFAESHSSVGAKVYGQVFAHRSKMATTPEWVGVTHMDDVPYIFGVPFLDVDSYTDEDRNFSLVVMRSLTNFVRNGTPGLPSFEKWPRFSLDNPSFVWLQPGNYGIGVQQDMKIWRAFHVLLLVLVIRTAAPSDVVVTIPQGQLRGRSSTILGYPIQMFIGIPYANPPVDHLRFRKPQPKAPWSGVYDATHPKTSCIQPRMQVMLPIPVPLSEDCLYLNVWTPSTTDGGKRPVFVWLFGGIYIAGSAYQEMYNATVLSAINDIVVVSFDFRPSIFGFLDSGTVEGPGNLALWDQRLVLEWVRSNIAVFGGDPETVTLSGVSSGSIMVHAHVLSPLSRGLFRRVFLMSGTLCTDTLSDSVTESIIKGNEVARIVGCADSFQDLTTHTQRVLDCLRKVDAWPLIRATAAAMVPKFLFFMPTFKSEFLPSLTSDTSAAGAFAPVDALVSVVSNEGTFPFVYQTDNRLLDPDLKDISTEYMRAACEDLLNSWTKDKIVPLGVAYLDRAPPYKLAQREAACDFFGKHNAYCPSRLFAESHSNVGATVYGQVFAHRSKIATTPEWVGVTHMDDVPYTFGIPFLDVDSYTDEDRNFSLEVMRSLAKFVREG</sequence>
<keyword evidence="6" id="KW-1015">Disulfide bond</keyword>
<evidence type="ECO:0000256" key="4">
    <source>
        <dbReference type="ARBA" id="ARBA00022801"/>
    </source>
</evidence>
<dbReference type="VEuPathDB" id="VectorBase:LOC119164564"/>
<dbReference type="PRINTS" id="PR00878">
    <property type="entry name" value="CHOLNESTRASE"/>
</dbReference>
<comment type="catalytic activity">
    <reaction evidence="8">
        <text>acetylcholine + H2O = choline + acetate + H(+)</text>
        <dbReference type="Rhea" id="RHEA:17561"/>
        <dbReference type="ChEBI" id="CHEBI:15354"/>
        <dbReference type="ChEBI" id="CHEBI:15355"/>
        <dbReference type="ChEBI" id="CHEBI:15377"/>
        <dbReference type="ChEBI" id="CHEBI:15378"/>
        <dbReference type="ChEBI" id="CHEBI:30089"/>
        <dbReference type="EC" id="3.1.1.7"/>
    </reaction>
</comment>
<evidence type="ECO:0000256" key="5">
    <source>
        <dbReference type="ARBA" id="ARBA00022867"/>
    </source>
</evidence>
<feature type="domain" description="Carboxylesterase type B" evidence="11">
    <location>
        <begin position="552"/>
        <end position="1022"/>
    </location>
</feature>
<feature type="signal peptide" evidence="10">
    <location>
        <begin position="1"/>
        <end position="22"/>
    </location>
</feature>
<dbReference type="Proteomes" id="UP000821866">
    <property type="component" value="Chromosome 6"/>
</dbReference>
<keyword evidence="4" id="KW-0378">Hydrolase</keyword>
<evidence type="ECO:0000256" key="7">
    <source>
        <dbReference type="ARBA" id="ARBA00023180"/>
    </source>
</evidence>
<organism evidence="12 13">
    <name type="scientific">Rhipicephalus microplus</name>
    <name type="common">Cattle tick</name>
    <name type="synonym">Boophilus microplus</name>
    <dbReference type="NCBI Taxonomy" id="6941"/>
    <lineage>
        <taxon>Eukaryota</taxon>
        <taxon>Metazoa</taxon>
        <taxon>Ecdysozoa</taxon>
        <taxon>Arthropoda</taxon>
        <taxon>Chelicerata</taxon>
        <taxon>Arachnida</taxon>
        <taxon>Acari</taxon>
        <taxon>Parasitiformes</taxon>
        <taxon>Ixodida</taxon>
        <taxon>Ixodoidea</taxon>
        <taxon>Ixodidae</taxon>
        <taxon>Rhipicephalinae</taxon>
        <taxon>Rhipicephalus</taxon>
        <taxon>Boophilus</taxon>
    </lineage>
</organism>
<evidence type="ECO:0000256" key="3">
    <source>
        <dbReference type="ARBA" id="ARBA00022487"/>
    </source>
</evidence>
<feature type="active site" description="Acyl-ester intermediate" evidence="9">
    <location>
        <position position="210"/>
    </location>
</feature>
<dbReference type="SUPFAM" id="SSF53474">
    <property type="entry name" value="alpha/beta-Hydrolases"/>
    <property type="match status" value="2"/>
</dbReference>
<name>A0A9J6DL11_RHIMP</name>
<gene>
    <name evidence="12" type="ORF">HPB51_001920</name>
</gene>
<dbReference type="InterPro" id="IPR050654">
    <property type="entry name" value="AChE-related_enzymes"/>
</dbReference>
<keyword evidence="7" id="KW-0325">Glycoprotein</keyword>
<dbReference type="InterPro" id="IPR029058">
    <property type="entry name" value="AB_hydrolase_fold"/>
</dbReference>
<accession>A0A9J6DL11</accession>
<keyword evidence="10" id="KW-0732">Signal</keyword>
<dbReference type="EMBL" id="JABSTU010000008">
    <property type="protein sequence ID" value="KAH8022699.1"/>
    <property type="molecule type" value="Genomic_DNA"/>
</dbReference>
<evidence type="ECO:0000313" key="13">
    <source>
        <dbReference type="Proteomes" id="UP000821866"/>
    </source>
</evidence>
<reference evidence="12" key="1">
    <citation type="journal article" date="2020" name="Cell">
        <title>Large-Scale Comparative Analyses of Tick Genomes Elucidate Their Genetic Diversity and Vector Capacities.</title>
        <authorList>
            <consortium name="Tick Genome and Microbiome Consortium (TIGMIC)"/>
            <person name="Jia N."/>
            <person name="Wang J."/>
            <person name="Shi W."/>
            <person name="Du L."/>
            <person name="Sun Y."/>
            <person name="Zhan W."/>
            <person name="Jiang J.F."/>
            <person name="Wang Q."/>
            <person name="Zhang B."/>
            <person name="Ji P."/>
            <person name="Bell-Sakyi L."/>
            <person name="Cui X.M."/>
            <person name="Yuan T.T."/>
            <person name="Jiang B.G."/>
            <person name="Yang W.F."/>
            <person name="Lam T.T."/>
            <person name="Chang Q.C."/>
            <person name="Ding S.J."/>
            <person name="Wang X.J."/>
            <person name="Zhu J.G."/>
            <person name="Ruan X.D."/>
            <person name="Zhao L."/>
            <person name="Wei J.T."/>
            <person name="Ye R.Z."/>
            <person name="Que T.C."/>
            <person name="Du C.H."/>
            <person name="Zhou Y.H."/>
            <person name="Cheng J.X."/>
            <person name="Dai P.F."/>
            <person name="Guo W.B."/>
            <person name="Han X.H."/>
            <person name="Huang E.J."/>
            <person name="Li L.F."/>
            <person name="Wei W."/>
            <person name="Gao Y.C."/>
            <person name="Liu J.Z."/>
            <person name="Shao H.Z."/>
            <person name="Wang X."/>
            <person name="Wang C.C."/>
            <person name="Yang T.C."/>
            <person name="Huo Q.B."/>
            <person name="Li W."/>
            <person name="Chen H.Y."/>
            <person name="Chen S.E."/>
            <person name="Zhou L.G."/>
            <person name="Ni X.B."/>
            <person name="Tian J.H."/>
            <person name="Sheng Y."/>
            <person name="Liu T."/>
            <person name="Pan Y.S."/>
            <person name="Xia L.Y."/>
            <person name="Li J."/>
            <person name="Zhao F."/>
            <person name="Cao W.C."/>
        </authorList>
    </citation>
    <scope>NUCLEOTIDE SEQUENCE</scope>
    <source>
        <strain evidence="12">Rmic-2018</strain>
    </source>
</reference>
<dbReference type="PROSITE" id="PS00941">
    <property type="entry name" value="CARBOXYLESTERASE_B_2"/>
    <property type="match status" value="2"/>
</dbReference>
<dbReference type="GO" id="GO:0003990">
    <property type="term" value="F:acetylcholinesterase activity"/>
    <property type="evidence" value="ECO:0007669"/>
    <property type="project" value="UniProtKB-EC"/>
</dbReference>
<evidence type="ECO:0000256" key="8">
    <source>
        <dbReference type="ARBA" id="ARBA00048484"/>
    </source>
</evidence>
<evidence type="ECO:0000313" key="12">
    <source>
        <dbReference type="EMBL" id="KAH8022699.1"/>
    </source>
</evidence>
<dbReference type="InterPro" id="IPR002018">
    <property type="entry name" value="CarbesteraseB"/>
</dbReference>
<evidence type="ECO:0000256" key="2">
    <source>
        <dbReference type="ARBA" id="ARBA00013276"/>
    </source>
</evidence>
<dbReference type="FunFam" id="3.40.50.1820:FF:000127">
    <property type="entry name" value="Thyroglobulin"/>
    <property type="match status" value="1"/>
</dbReference>
<dbReference type="EC" id="3.1.1.7" evidence="2"/>
<dbReference type="GO" id="GO:0005615">
    <property type="term" value="C:extracellular space"/>
    <property type="evidence" value="ECO:0007669"/>
    <property type="project" value="TreeGrafter"/>
</dbReference>
<evidence type="ECO:0000256" key="10">
    <source>
        <dbReference type="SAM" id="SignalP"/>
    </source>
</evidence>
<comment type="similarity">
    <text evidence="1">Belongs to the type-B carboxylesterase/lipase family.</text>
</comment>
<feature type="active site" description="Charge relay system" evidence="9">
    <location>
        <position position="454"/>
    </location>
</feature>
<dbReference type="InterPro" id="IPR000997">
    <property type="entry name" value="Cholinesterase"/>
</dbReference>
<dbReference type="VEuPathDB" id="VectorBase:LOC119172615"/>
<proteinExistence type="inferred from homology"/>
<comment type="caution">
    <text evidence="12">The sequence shown here is derived from an EMBL/GenBank/DDBJ whole genome shotgun (WGS) entry which is preliminary data.</text>
</comment>
<feature type="chain" id="PRO_5039897133" description="acetylcholinesterase" evidence="10">
    <location>
        <begin position="23"/>
        <end position="1022"/>
    </location>
</feature>
<feature type="active site" description="Charge relay system" evidence="9">
    <location>
        <position position="340"/>
    </location>
</feature>
<keyword evidence="5" id="KW-0531">Neurotransmitter degradation</keyword>
<feature type="domain" description="Carboxylesterase type B" evidence="11">
    <location>
        <begin position="23"/>
        <end position="516"/>
    </location>
</feature>
<dbReference type="PANTHER" id="PTHR43918:SF4">
    <property type="entry name" value="CARBOXYLIC ESTER HYDROLASE"/>
    <property type="match status" value="1"/>
</dbReference>
<dbReference type="PROSITE" id="PS00122">
    <property type="entry name" value="CARBOXYLESTERASE_B_1"/>
    <property type="match status" value="2"/>
</dbReference>
<dbReference type="GO" id="GO:0019695">
    <property type="term" value="P:choline metabolic process"/>
    <property type="evidence" value="ECO:0007669"/>
    <property type="project" value="TreeGrafter"/>
</dbReference>
<protein>
    <recommendedName>
        <fullName evidence="2">acetylcholinesterase</fullName>
        <ecNumber evidence="2">3.1.1.7</ecNumber>
    </recommendedName>
</protein>
<evidence type="ECO:0000256" key="1">
    <source>
        <dbReference type="ARBA" id="ARBA00005964"/>
    </source>
</evidence>
<dbReference type="GO" id="GO:0006581">
    <property type="term" value="P:acetylcholine catabolic process"/>
    <property type="evidence" value="ECO:0007669"/>
    <property type="project" value="TreeGrafter"/>
</dbReference>
<dbReference type="InterPro" id="IPR019826">
    <property type="entry name" value="Carboxylesterase_B_AS"/>
</dbReference>
<dbReference type="InterPro" id="IPR019819">
    <property type="entry name" value="Carboxylesterase_B_CS"/>
</dbReference>
<dbReference type="PANTHER" id="PTHR43918">
    <property type="entry name" value="ACETYLCHOLINESTERASE"/>
    <property type="match status" value="1"/>
</dbReference>
<dbReference type="AlphaFoldDB" id="A0A9J6DL11"/>
<dbReference type="GO" id="GO:0005886">
    <property type="term" value="C:plasma membrane"/>
    <property type="evidence" value="ECO:0007669"/>
    <property type="project" value="TreeGrafter"/>
</dbReference>
<dbReference type="Pfam" id="PF00135">
    <property type="entry name" value="COesterase"/>
    <property type="match status" value="2"/>
</dbReference>
<evidence type="ECO:0000259" key="11">
    <source>
        <dbReference type="Pfam" id="PF00135"/>
    </source>
</evidence>
<keyword evidence="3" id="KW-0719">Serine esterase</keyword>
<keyword evidence="13" id="KW-1185">Reference proteome</keyword>
<evidence type="ECO:0000256" key="9">
    <source>
        <dbReference type="PIRSR" id="PIRSR600997-1"/>
    </source>
</evidence>